<name>A0A1I4ZS90_9GAMM</name>
<evidence type="ECO:0000313" key="4">
    <source>
        <dbReference type="Proteomes" id="UP000198575"/>
    </source>
</evidence>
<feature type="signal peptide" evidence="2">
    <location>
        <begin position="1"/>
        <end position="21"/>
    </location>
</feature>
<sequence length="349" mass="37920">MIRCLLTAFSFVVMTCSGALALAEGPVPAKPSVAVPLQQYLGRVFEALVARNTPRALILASTLRDKLGSDLATNASSQAELALLAMQRAPTDVVVQWHVAMELGEVTLLAVERPLPAGVSDAATRLLEIDSDNGVSWLVPLAVAWQSKKDDDISAMLEKIASTKRYEDYSIDLVFEWLPVLRAEPFPRQDLPAAAVSDEAIALLAAEALMWNPKMHLRQHLLDACPPDIQSISTRRRDACLSVGRLVSSKANTLANRRVGIELLHVAGSDDAEYLGARRELDWLDIQGAKALDSVADDLAAIQRFEADLRDTHSEIEAVRRLLARRGIAPSPPDDWQAGQQARMPGIGG</sequence>
<reference evidence="3 4" key="1">
    <citation type="submission" date="2016-10" db="EMBL/GenBank/DDBJ databases">
        <authorList>
            <person name="de Groot N.N."/>
        </authorList>
    </citation>
    <scope>NUCLEOTIDE SEQUENCE [LARGE SCALE GENOMIC DNA]</scope>
    <source>
        <strain evidence="3 4">CGMCC 1.7659</strain>
    </source>
</reference>
<dbReference type="STRING" id="578942.SAMN05216289_12834"/>
<dbReference type="Proteomes" id="UP000198575">
    <property type="component" value="Unassembled WGS sequence"/>
</dbReference>
<gene>
    <name evidence="3" type="ORF">SAMN05216289_12834</name>
</gene>
<feature type="chain" id="PRO_5011630425" description="Secreted protein" evidence="2">
    <location>
        <begin position="22"/>
        <end position="349"/>
    </location>
</feature>
<keyword evidence="2" id="KW-0732">Signal</keyword>
<evidence type="ECO:0000256" key="1">
    <source>
        <dbReference type="SAM" id="MobiDB-lite"/>
    </source>
</evidence>
<evidence type="ECO:0008006" key="5">
    <source>
        <dbReference type="Google" id="ProtNLM"/>
    </source>
</evidence>
<evidence type="ECO:0000256" key="2">
    <source>
        <dbReference type="SAM" id="SignalP"/>
    </source>
</evidence>
<keyword evidence="4" id="KW-1185">Reference proteome</keyword>
<protein>
    <recommendedName>
        <fullName evidence="5">Secreted protein</fullName>
    </recommendedName>
</protein>
<evidence type="ECO:0000313" key="3">
    <source>
        <dbReference type="EMBL" id="SFN53038.1"/>
    </source>
</evidence>
<dbReference type="AlphaFoldDB" id="A0A1I4ZS90"/>
<proteinExistence type="predicted"/>
<feature type="region of interest" description="Disordered" evidence="1">
    <location>
        <begin position="330"/>
        <end position="349"/>
    </location>
</feature>
<accession>A0A1I4ZS90</accession>
<organism evidence="3 4">
    <name type="scientific">Dokdonella immobilis</name>
    <dbReference type="NCBI Taxonomy" id="578942"/>
    <lineage>
        <taxon>Bacteria</taxon>
        <taxon>Pseudomonadati</taxon>
        <taxon>Pseudomonadota</taxon>
        <taxon>Gammaproteobacteria</taxon>
        <taxon>Lysobacterales</taxon>
        <taxon>Rhodanobacteraceae</taxon>
        <taxon>Dokdonella</taxon>
    </lineage>
</organism>
<dbReference type="EMBL" id="FOVF01000028">
    <property type="protein sequence ID" value="SFN53038.1"/>
    <property type="molecule type" value="Genomic_DNA"/>
</dbReference>